<feature type="signal peptide" evidence="1">
    <location>
        <begin position="1"/>
        <end position="23"/>
    </location>
</feature>
<dbReference type="KEGG" id="mox:DAMO_0890"/>
<gene>
    <name evidence="2" type="ORF">DAMO_0890</name>
</gene>
<proteinExistence type="predicted"/>
<dbReference type="STRING" id="671143.DAMO_0890"/>
<dbReference type="Proteomes" id="UP000006898">
    <property type="component" value="Chromosome"/>
</dbReference>
<organism evidence="2 3">
    <name type="scientific">Methylomirabilis oxygeniifera</name>
    <dbReference type="NCBI Taxonomy" id="671143"/>
    <lineage>
        <taxon>Bacteria</taxon>
        <taxon>Candidatus Methylomirabilota</taxon>
        <taxon>Candidatus Methylomirabilia</taxon>
        <taxon>Candidatus Methylomirabilales</taxon>
        <taxon>Candidatus Methylomirabilaceae</taxon>
        <taxon>Candidatus Methylomirabilis</taxon>
    </lineage>
</organism>
<accession>D5MM65</accession>
<evidence type="ECO:0000256" key="1">
    <source>
        <dbReference type="SAM" id="SignalP"/>
    </source>
</evidence>
<keyword evidence="1" id="KW-0732">Signal</keyword>
<evidence type="ECO:0000313" key="3">
    <source>
        <dbReference type="Proteomes" id="UP000006898"/>
    </source>
</evidence>
<name>D5MM65_METO1</name>
<reference evidence="2 3" key="1">
    <citation type="journal article" date="2010" name="Nature">
        <title>Nitrite-driven anaerobic methane oxidation by oxygenic bacteria.</title>
        <authorList>
            <person name="Ettwig K.F."/>
            <person name="Butler M.K."/>
            <person name="Le Paslier D."/>
            <person name="Pelletier E."/>
            <person name="Mangenot S."/>
            <person name="Kuypers M.M.M."/>
            <person name="Schreiber F."/>
            <person name="Dutilh B.E."/>
            <person name="Zedelius J."/>
            <person name="de Beer D."/>
            <person name="Gloerich J."/>
            <person name="Wessels H.J.C.T."/>
            <person name="van Allen T."/>
            <person name="Luesken F."/>
            <person name="Wu M."/>
            <person name="van de Pas-Schoonen K.T."/>
            <person name="Op den Camp H.J.M."/>
            <person name="Janssen-Megens E.M."/>
            <person name="Francoijs K-J."/>
            <person name="Stunnenberg H."/>
            <person name="Weissenbach J."/>
            <person name="Jetten M.S.M."/>
            <person name="Strous M."/>
        </authorList>
    </citation>
    <scope>NUCLEOTIDE SEQUENCE [LARGE SCALE GENOMIC DNA]</scope>
</reference>
<feature type="chain" id="PRO_5003074660" evidence="1">
    <location>
        <begin position="24"/>
        <end position="360"/>
    </location>
</feature>
<protein>
    <submittedName>
        <fullName evidence="2">Uncharacterized protein</fullName>
    </submittedName>
</protein>
<dbReference type="AlphaFoldDB" id="D5MM65"/>
<dbReference type="HOGENOM" id="CLU_768792_0_0_0"/>
<sequence>MRISRTAALLTAGFVLTAAALSANELRKGHSDYLASLTERSLKKAFPARSVRLLEVAPGPGRAAAAKAILARLERGDLGRRLRLADLKPRTADRRVLSFLGEAGYLDVMADGSKLRVRGAIDDTKEIERAGAGRIEKKALEDLGRRFVREALSPLVKLGKGETLMFLGVRYLYDGEAGTEAATASQERERVIASIAIFGREVAGLPIVGSGSKVAVWFDNSREPVGFDVDWPVYRVSSRVQRVLSQAELARRIATTTVPLGGTKDITVRRFECGYVDLGATRRTKVMQAGCSIAFEGRGEGGEVWGRTEFVPAGRPALKEARWPLANALAAGDVINTGTEEFQRFLNSPKAPDEAPPTAQ</sequence>
<evidence type="ECO:0000313" key="2">
    <source>
        <dbReference type="EMBL" id="CBE67951.1"/>
    </source>
</evidence>
<dbReference type="EMBL" id="FP565575">
    <property type="protein sequence ID" value="CBE67951.1"/>
    <property type="molecule type" value="Genomic_DNA"/>
</dbReference>